<reference evidence="1 2" key="1">
    <citation type="submission" date="2016-11" db="EMBL/GenBank/DDBJ databases">
        <title>Genomic analysis of Caldithrix abyssi and proposal of a novel bacterial phylum Caldithrichaeota.</title>
        <authorList>
            <person name="Kublanov I."/>
            <person name="Sigalova O."/>
            <person name="Gavrilov S."/>
            <person name="Lebedinsky A."/>
            <person name="Ivanova N."/>
            <person name="Daum C."/>
            <person name="Reddy T."/>
            <person name="Klenk H.P."/>
            <person name="Goker M."/>
            <person name="Reva O."/>
            <person name="Miroshnichenko M."/>
            <person name="Kyprides N."/>
            <person name="Woyke T."/>
            <person name="Gelfand M."/>
        </authorList>
    </citation>
    <scope>NUCLEOTIDE SEQUENCE [LARGE SCALE GENOMIC DNA]</scope>
    <source>
        <strain evidence="1 2">LF13</strain>
    </source>
</reference>
<organism evidence="1 2">
    <name type="scientific">Caldithrix abyssi DSM 13497</name>
    <dbReference type="NCBI Taxonomy" id="880073"/>
    <lineage>
        <taxon>Bacteria</taxon>
        <taxon>Pseudomonadati</taxon>
        <taxon>Calditrichota</taxon>
        <taxon>Calditrichia</taxon>
        <taxon>Calditrichales</taxon>
        <taxon>Calditrichaceae</taxon>
        <taxon>Caldithrix</taxon>
    </lineage>
</organism>
<gene>
    <name evidence="1" type="ORF">Cabys_1763</name>
</gene>
<dbReference type="AlphaFoldDB" id="A0A1J1C9C5"/>
<dbReference type="KEGG" id="caby:Cabys_1763"/>
<dbReference type="EMBL" id="CP018099">
    <property type="protein sequence ID" value="APF18512.1"/>
    <property type="molecule type" value="Genomic_DNA"/>
</dbReference>
<dbReference type="Proteomes" id="UP000183868">
    <property type="component" value="Chromosome"/>
</dbReference>
<accession>A0A1J1C9C5</accession>
<evidence type="ECO:0000313" key="1">
    <source>
        <dbReference type="EMBL" id="APF18512.1"/>
    </source>
</evidence>
<name>A0A1J1C9C5_CALAY</name>
<evidence type="ECO:0000313" key="2">
    <source>
        <dbReference type="Proteomes" id="UP000183868"/>
    </source>
</evidence>
<protein>
    <submittedName>
        <fullName evidence="1">Uncharacterized protein</fullName>
    </submittedName>
</protein>
<proteinExistence type="predicted"/>
<sequence>MIVIVMMRFVLISILGSLCYFSQLFAIEEYPSWFLYPKNYPGIIVGYSYGGHSARTDAENMYCAYKSCVVNGTLEIFEDTNESQWLKNSDYYYYYSPDSVLKIQGKLFGIDSFMTNILTGDYIAAYSFEQRDSLSKEWINARQLKAPPWVEKTFWEDERYAYGVGLFTSRRNENDAWKTAEEQAIFNILTNLAVGFHRIKILYKDQTDGESSFQEISFLRIKYYLKDIEIVERYPDLENQLFYVLVRIAKKNIISPMLRR</sequence>